<feature type="compositionally biased region" description="Basic and acidic residues" evidence="1">
    <location>
        <begin position="200"/>
        <end position="210"/>
    </location>
</feature>
<keyword evidence="2" id="KW-0732">Signal</keyword>
<dbReference type="SUPFAM" id="SSF47473">
    <property type="entry name" value="EF-hand"/>
    <property type="match status" value="1"/>
</dbReference>
<dbReference type="InterPro" id="IPR002048">
    <property type="entry name" value="EF_hand_dom"/>
</dbReference>
<feature type="chain" id="PRO_5043450114" description="EF-hand domain-containing protein" evidence="2">
    <location>
        <begin position="24"/>
        <end position="210"/>
    </location>
</feature>
<gene>
    <name evidence="4" type="ORF">GCM10025791_29010</name>
</gene>
<dbReference type="GO" id="GO:0005509">
    <property type="term" value="F:calcium ion binding"/>
    <property type="evidence" value="ECO:0007669"/>
    <property type="project" value="InterPro"/>
</dbReference>
<protein>
    <recommendedName>
        <fullName evidence="3">EF-hand domain-containing protein</fullName>
    </recommendedName>
</protein>
<dbReference type="InterPro" id="IPR011992">
    <property type="entry name" value="EF-hand-dom_pair"/>
</dbReference>
<reference evidence="5" key="1">
    <citation type="journal article" date="2019" name="Int. J. Syst. Evol. Microbiol.">
        <title>The Global Catalogue of Microorganisms (GCM) 10K type strain sequencing project: providing services to taxonomists for standard genome sequencing and annotation.</title>
        <authorList>
            <consortium name="The Broad Institute Genomics Platform"/>
            <consortium name="The Broad Institute Genome Sequencing Center for Infectious Disease"/>
            <person name="Wu L."/>
            <person name="Ma J."/>
        </authorList>
    </citation>
    <scope>NUCLEOTIDE SEQUENCE [LARGE SCALE GENOMIC DNA]</scope>
    <source>
        <strain evidence="5">JCM 19134</strain>
    </source>
</reference>
<evidence type="ECO:0000313" key="4">
    <source>
        <dbReference type="EMBL" id="GAA4947543.1"/>
    </source>
</evidence>
<feature type="signal peptide" evidence="2">
    <location>
        <begin position="1"/>
        <end position="23"/>
    </location>
</feature>
<evidence type="ECO:0000313" key="5">
    <source>
        <dbReference type="Proteomes" id="UP001409585"/>
    </source>
</evidence>
<dbReference type="Gene3D" id="1.10.238.10">
    <property type="entry name" value="EF-hand"/>
    <property type="match status" value="1"/>
</dbReference>
<feature type="region of interest" description="Disordered" evidence="1">
    <location>
        <begin position="165"/>
        <end position="210"/>
    </location>
</feature>
<dbReference type="AlphaFoldDB" id="A0AAV3U4W2"/>
<proteinExistence type="predicted"/>
<evidence type="ECO:0000259" key="3">
    <source>
        <dbReference type="PROSITE" id="PS50222"/>
    </source>
</evidence>
<dbReference type="PROSITE" id="PS50222">
    <property type="entry name" value="EF_HAND_2"/>
    <property type="match status" value="1"/>
</dbReference>
<dbReference type="RefSeq" id="WP_345423655.1">
    <property type="nucleotide sequence ID" value="NZ_AP031496.1"/>
</dbReference>
<evidence type="ECO:0000256" key="2">
    <source>
        <dbReference type="SAM" id="SignalP"/>
    </source>
</evidence>
<organism evidence="4 5">
    <name type="scientific">Halioxenophilus aromaticivorans</name>
    <dbReference type="NCBI Taxonomy" id="1306992"/>
    <lineage>
        <taxon>Bacteria</taxon>
        <taxon>Pseudomonadati</taxon>
        <taxon>Pseudomonadota</taxon>
        <taxon>Gammaproteobacteria</taxon>
        <taxon>Alteromonadales</taxon>
        <taxon>Alteromonadaceae</taxon>
        <taxon>Halioxenophilus</taxon>
    </lineage>
</organism>
<dbReference type="EMBL" id="BAABLX010000027">
    <property type="protein sequence ID" value="GAA4947543.1"/>
    <property type="molecule type" value="Genomic_DNA"/>
</dbReference>
<dbReference type="Proteomes" id="UP001409585">
    <property type="component" value="Unassembled WGS sequence"/>
</dbReference>
<name>A0AAV3U4W2_9ALTE</name>
<comment type="caution">
    <text evidence="4">The sequence shown here is derived from an EMBL/GenBank/DDBJ whole genome shotgun (WGS) entry which is preliminary data.</text>
</comment>
<accession>A0AAV3U4W2</accession>
<sequence length="210" mass="23240">MKYKITRLILLNIAIGHPCLAFAEGQLEVKPQATLQMQLVAEAEQLTDQQKTKAAAQFLGLYFNELDCENVGFIQTGEADDHFAPIFLASDTDSSRSLSRQEIVNNPFAKDKALLDITFSEMDANGDGKASPDELRDYLNAGLKRIDSDNNGDVYPNEVAAARTTGKRLSTEAANAKTKAKQSRLPPWERHAKASHAKQNHGDEHQPHEH</sequence>
<feature type="domain" description="EF-hand" evidence="3">
    <location>
        <begin position="110"/>
        <end position="145"/>
    </location>
</feature>
<evidence type="ECO:0000256" key="1">
    <source>
        <dbReference type="SAM" id="MobiDB-lite"/>
    </source>
</evidence>
<keyword evidence="5" id="KW-1185">Reference proteome</keyword>